<evidence type="ECO:0000256" key="3">
    <source>
        <dbReference type="SAM" id="Phobius"/>
    </source>
</evidence>
<feature type="compositionally biased region" description="Polar residues" evidence="2">
    <location>
        <begin position="403"/>
        <end position="415"/>
    </location>
</feature>
<keyword evidence="3" id="KW-0812">Transmembrane</keyword>
<comment type="caution">
    <text evidence="4">The sequence shown here is derived from an EMBL/GenBank/DDBJ whole genome shotgun (WGS) entry which is preliminary data.</text>
</comment>
<dbReference type="OrthoDB" id="6783494at2759"/>
<name>A0A8K0GGI2_IGNLU</name>
<sequence>MYIRWKTLFGAAIVFWISLCLYDLYFINPVTKSFYSEDDQFDWLSKVSEKEILQETTVREDDIKLTDDSVFAYSMVLWNVVTFFVTIFLCFVGKYSLKYVIQFQEKHRLYETQQTINRKLNSTSKIPVLLLPKTANDDGNTNKDRDSLMNSCASLLTNSSTSLDLAIRPSKSEMSSRIEQQMERQCAKLRDEMITLQANSLKEHAALSRKLESVSREKRDLYRQLTIAQKENRAAKQQLEELLAEKSLLVKRLECASREFKLNTKSKRTALAKLEEAQATIARLKQEMEKVMCEKEIIENKFKILDAEHKSLKERLEKFEPPSQDTFISNKVTEPKRETGDAPKETKTDFYEISQSQKDVQRVQMRLMNLEKQLDRLKFTNSGKKEENTSFDIKEEHKKSPRTRPQSGKSNNKEPTLTDFENDMITLSNLFTSKAETPLEEQNNKDVENLLAQSDNLTDEQRRKILDPIDSSGDDSAASKNFDSLLDFQGEDPFERVGNLLNCIRRSPSPRKDRFNVSCDEIPNETSTSFNEEEDTDDWEPPKGRMVSNSPAFQKFLKNMEPEPHRKKYSPSMHAVF</sequence>
<organism evidence="4 5">
    <name type="scientific">Ignelater luminosus</name>
    <name type="common">Cucubano</name>
    <name type="synonym">Pyrophorus luminosus</name>
    <dbReference type="NCBI Taxonomy" id="2038154"/>
    <lineage>
        <taxon>Eukaryota</taxon>
        <taxon>Metazoa</taxon>
        <taxon>Ecdysozoa</taxon>
        <taxon>Arthropoda</taxon>
        <taxon>Hexapoda</taxon>
        <taxon>Insecta</taxon>
        <taxon>Pterygota</taxon>
        <taxon>Neoptera</taxon>
        <taxon>Endopterygota</taxon>
        <taxon>Coleoptera</taxon>
        <taxon>Polyphaga</taxon>
        <taxon>Elateriformia</taxon>
        <taxon>Elateroidea</taxon>
        <taxon>Elateridae</taxon>
        <taxon>Agrypninae</taxon>
        <taxon>Pyrophorini</taxon>
        <taxon>Ignelater</taxon>
    </lineage>
</organism>
<feature type="transmembrane region" description="Helical" evidence="3">
    <location>
        <begin position="7"/>
        <end position="27"/>
    </location>
</feature>
<evidence type="ECO:0000256" key="2">
    <source>
        <dbReference type="SAM" id="MobiDB-lite"/>
    </source>
</evidence>
<reference evidence="4" key="1">
    <citation type="submission" date="2019-08" db="EMBL/GenBank/DDBJ databases">
        <title>The genome of the North American firefly Photinus pyralis.</title>
        <authorList>
            <consortium name="Photinus pyralis genome working group"/>
            <person name="Fallon T.R."/>
            <person name="Sander Lower S.E."/>
            <person name="Weng J.-K."/>
        </authorList>
    </citation>
    <scope>NUCLEOTIDE SEQUENCE</scope>
    <source>
        <strain evidence="4">TRF0915ILg1</strain>
        <tissue evidence="4">Whole body</tissue>
    </source>
</reference>
<evidence type="ECO:0000313" key="5">
    <source>
        <dbReference type="Proteomes" id="UP000801492"/>
    </source>
</evidence>
<feature type="region of interest" description="Disordered" evidence="2">
    <location>
        <begin position="378"/>
        <end position="421"/>
    </location>
</feature>
<keyword evidence="1" id="KW-0175">Coiled coil</keyword>
<feature type="compositionally biased region" description="Polar residues" evidence="2">
    <location>
        <begin position="323"/>
        <end position="332"/>
    </location>
</feature>
<evidence type="ECO:0000256" key="1">
    <source>
        <dbReference type="SAM" id="Coils"/>
    </source>
</evidence>
<feature type="region of interest" description="Disordered" evidence="2">
    <location>
        <begin position="515"/>
        <end position="547"/>
    </location>
</feature>
<keyword evidence="5" id="KW-1185">Reference proteome</keyword>
<feature type="coiled-coil region" evidence="1">
    <location>
        <begin position="179"/>
        <end position="315"/>
    </location>
</feature>
<keyword evidence="3" id="KW-1133">Transmembrane helix</keyword>
<keyword evidence="3" id="KW-0472">Membrane</keyword>
<dbReference type="Proteomes" id="UP000801492">
    <property type="component" value="Unassembled WGS sequence"/>
</dbReference>
<proteinExistence type="predicted"/>
<feature type="region of interest" description="Disordered" evidence="2">
    <location>
        <begin position="439"/>
        <end position="462"/>
    </location>
</feature>
<accession>A0A8K0GGI2</accession>
<dbReference type="EMBL" id="VTPC01003537">
    <property type="protein sequence ID" value="KAF2898381.1"/>
    <property type="molecule type" value="Genomic_DNA"/>
</dbReference>
<dbReference type="AlphaFoldDB" id="A0A8K0GGI2"/>
<feature type="compositionally biased region" description="Basic and acidic residues" evidence="2">
    <location>
        <begin position="378"/>
        <end position="398"/>
    </location>
</feature>
<feature type="transmembrane region" description="Helical" evidence="3">
    <location>
        <begin position="70"/>
        <end position="92"/>
    </location>
</feature>
<evidence type="ECO:0000313" key="4">
    <source>
        <dbReference type="EMBL" id="KAF2898381.1"/>
    </source>
</evidence>
<gene>
    <name evidence="4" type="ORF">ILUMI_07784</name>
</gene>
<protein>
    <submittedName>
        <fullName evidence="4">Uncharacterized protein</fullName>
    </submittedName>
</protein>
<feature type="compositionally biased region" description="Basic and acidic residues" evidence="2">
    <location>
        <begin position="333"/>
        <end position="350"/>
    </location>
</feature>
<feature type="region of interest" description="Disordered" evidence="2">
    <location>
        <begin position="320"/>
        <end position="355"/>
    </location>
</feature>